<dbReference type="Pfam" id="PF00012">
    <property type="entry name" value="HSP70"/>
    <property type="match status" value="1"/>
</dbReference>
<keyword evidence="7" id="KW-1185">Reference proteome</keyword>
<dbReference type="Gene3D" id="3.30.420.40">
    <property type="match status" value="2"/>
</dbReference>
<dbReference type="PANTHER" id="PTHR19375">
    <property type="entry name" value="HEAT SHOCK PROTEIN 70KDA"/>
    <property type="match status" value="1"/>
</dbReference>
<keyword evidence="2" id="KW-0547">Nucleotide-binding</keyword>
<evidence type="ECO:0000256" key="5">
    <source>
        <dbReference type="ARBA" id="ARBA00023186"/>
    </source>
</evidence>
<evidence type="ECO:0000256" key="1">
    <source>
        <dbReference type="ARBA" id="ARBA00007381"/>
    </source>
</evidence>
<protein>
    <submittedName>
        <fullName evidence="6">Hsp70 family protein</fullName>
    </submittedName>
</protein>
<evidence type="ECO:0000256" key="3">
    <source>
        <dbReference type="ARBA" id="ARBA00022840"/>
    </source>
</evidence>
<dbReference type="InterPro" id="IPR043129">
    <property type="entry name" value="ATPase_NBD"/>
</dbReference>
<dbReference type="RefSeq" id="WP_386340500.1">
    <property type="nucleotide sequence ID" value="NZ_JBHSFG010000017.1"/>
</dbReference>
<gene>
    <name evidence="6" type="ORF">ACFPH6_10265</name>
</gene>
<proteinExistence type="inferred from homology"/>
<evidence type="ECO:0000256" key="4">
    <source>
        <dbReference type="ARBA" id="ARBA00023016"/>
    </source>
</evidence>
<dbReference type="PROSITE" id="PS00297">
    <property type="entry name" value="HSP70_1"/>
    <property type="match status" value="1"/>
</dbReference>
<evidence type="ECO:0000313" key="7">
    <source>
        <dbReference type="Proteomes" id="UP001596012"/>
    </source>
</evidence>
<evidence type="ECO:0000256" key="2">
    <source>
        <dbReference type="ARBA" id="ARBA00022741"/>
    </source>
</evidence>
<evidence type="ECO:0000313" key="6">
    <source>
        <dbReference type="EMBL" id="MFC4464920.1"/>
    </source>
</evidence>
<reference evidence="7" key="1">
    <citation type="journal article" date="2019" name="Int. J. Syst. Evol. Microbiol.">
        <title>The Global Catalogue of Microorganisms (GCM) 10K type strain sequencing project: providing services to taxonomists for standard genome sequencing and annotation.</title>
        <authorList>
            <consortium name="The Broad Institute Genomics Platform"/>
            <consortium name="The Broad Institute Genome Sequencing Center for Infectious Disease"/>
            <person name="Wu L."/>
            <person name="Ma J."/>
        </authorList>
    </citation>
    <scope>NUCLEOTIDE SEQUENCE [LARGE SCALE GENOMIC DNA]</scope>
    <source>
        <strain evidence="7">DT43</strain>
    </source>
</reference>
<dbReference type="PROSITE" id="PS00329">
    <property type="entry name" value="HSP70_2"/>
    <property type="match status" value="1"/>
</dbReference>
<dbReference type="SUPFAM" id="SSF53067">
    <property type="entry name" value="Actin-like ATPase domain"/>
    <property type="match status" value="2"/>
</dbReference>
<dbReference type="PROSITE" id="PS01036">
    <property type="entry name" value="HSP70_3"/>
    <property type="match status" value="1"/>
</dbReference>
<dbReference type="EMBL" id="JBHSFG010000017">
    <property type="protein sequence ID" value="MFC4464920.1"/>
    <property type="molecule type" value="Genomic_DNA"/>
</dbReference>
<name>A0ABV8YLA9_9ACTN</name>
<dbReference type="InterPro" id="IPR013126">
    <property type="entry name" value="Hsp_70_fam"/>
</dbReference>
<accession>A0ABV8YLA9</accession>
<dbReference type="InterPro" id="IPR018181">
    <property type="entry name" value="Heat_shock_70_CS"/>
</dbReference>
<organism evidence="6 7">
    <name type="scientific">Streptomyces xiangluensis</name>
    <dbReference type="NCBI Taxonomy" id="2665720"/>
    <lineage>
        <taxon>Bacteria</taxon>
        <taxon>Bacillati</taxon>
        <taxon>Actinomycetota</taxon>
        <taxon>Actinomycetes</taxon>
        <taxon>Kitasatosporales</taxon>
        <taxon>Streptomycetaceae</taxon>
        <taxon>Streptomyces</taxon>
    </lineage>
</organism>
<dbReference type="Proteomes" id="UP001596012">
    <property type="component" value="Unassembled WGS sequence"/>
</dbReference>
<dbReference type="PRINTS" id="PR00301">
    <property type="entry name" value="HEATSHOCK70"/>
</dbReference>
<sequence>MSLIVGIDLGTTNSCLALPADAPVPHKEQLIADGRLRPVGDALLLVPPDGSPTVPSAVWVGPDGAVQVGLLAKHRARMQGAPPAMFFKRSMGTDQRFTAGHAELTPLEASTEVLRHLKRTAEDVLGVPVERAVVTVPAFFETRSKNDTTKAGAAAGLEVVETLIEPVAAALAHAGEHLGDEPRTFLVYDLGGGTFDTSVVTWDPEEGFEHRAFGGDRYLGGYDFDRAIVHWMDGRLPAYDLKFDPDRPADARSYAALLFLAEECKQELSRMPVTEIVSQHGEDRTGTPMNLHLPMMRTEFEELIRPSLEATVGHCERTLRQAGITLDAGTETETDIDIDIDEIVMVGGSSRIPLVAQLLEERFGRTPVLLHPDLAIAAGAALKAAAAAQRGVHLELDRPEAIGGFADIAGRVLASGTIPEPLGTPVLLVSDDGVHRAEETAGADGSFVFPDVPLQEGRENGFTVRVMHDGREAEARHVTVAAGAPAAAPVSGDVLAHDFSVQLATGPHRIVASGVRLPHRTGFRLQTASQGRRLSIRLYEGLMPIGAVEIDDVPAGLPVGTAVEVTVTFEAGWTIAAEVAIPEIGARATASIDIPLRTIPAWDDLREAHRDAKGGWAELYGELPPAEADEAATAVNRLLAETDALFAEGQDRAKAHYKLMETETLLQGLAERRQWAQTLHPPLHEFEAGLADIRSLTAELAHIDPTRSARYSAELVGLEAAGRAAYADLNRYDWHQACTRLDDLLHGIQRDLYGPLPGQSPDDWTAGQLEAAFREELDNLRRTVLAADRDSDQRHRREAEGFLNRIDTTEREVSAAAVQCTDDDLKRRLIGIFTTRIEPLRVQIDSWLRGLRSSEGIQVVLPRSRTAGQGE</sequence>
<comment type="similarity">
    <text evidence="1">Belongs to the heat shock protein 70 family.</text>
</comment>
<keyword evidence="5" id="KW-0143">Chaperone</keyword>
<dbReference type="Gene3D" id="3.90.640.10">
    <property type="entry name" value="Actin, Chain A, domain 4"/>
    <property type="match status" value="1"/>
</dbReference>
<keyword evidence="4" id="KW-0346">Stress response</keyword>
<comment type="caution">
    <text evidence="6">The sequence shown here is derived from an EMBL/GenBank/DDBJ whole genome shotgun (WGS) entry which is preliminary data.</text>
</comment>
<keyword evidence="3" id="KW-0067">ATP-binding</keyword>